<keyword evidence="1" id="KW-0175">Coiled coil</keyword>
<evidence type="ECO:0000313" key="3">
    <source>
        <dbReference type="EMBL" id="MFD1043151.1"/>
    </source>
</evidence>
<feature type="coiled-coil region" evidence="1">
    <location>
        <begin position="63"/>
        <end position="90"/>
    </location>
</feature>
<keyword evidence="2" id="KW-0812">Transmembrane</keyword>
<name>A0ABW3LZT0_9GAMM</name>
<gene>
    <name evidence="3" type="ORF">ACFQ2N_12430</name>
</gene>
<protein>
    <recommendedName>
        <fullName evidence="5">Type II secretion system protein GspF domain-containing protein</fullName>
    </recommendedName>
</protein>
<proteinExistence type="predicted"/>
<dbReference type="RefSeq" id="WP_162377122.1">
    <property type="nucleotide sequence ID" value="NZ_JBHTKN010000008.1"/>
</dbReference>
<evidence type="ECO:0008006" key="5">
    <source>
        <dbReference type="Google" id="ProtNLM"/>
    </source>
</evidence>
<reference evidence="4" key="1">
    <citation type="journal article" date="2019" name="Int. J. Syst. Evol. Microbiol.">
        <title>The Global Catalogue of Microorganisms (GCM) 10K type strain sequencing project: providing services to taxonomists for standard genome sequencing and annotation.</title>
        <authorList>
            <consortium name="The Broad Institute Genomics Platform"/>
            <consortium name="The Broad Institute Genome Sequencing Center for Infectious Disease"/>
            <person name="Wu L."/>
            <person name="Ma J."/>
        </authorList>
    </citation>
    <scope>NUCLEOTIDE SEQUENCE [LARGE SCALE GENOMIC DNA]</scope>
    <source>
        <strain evidence="4">CCUG 55854</strain>
    </source>
</reference>
<evidence type="ECO:0000313" key="4">
    <source>
        <dbReference type="Proteomes" id="UP001597033"/>
    </source>
</evidence>
<sequence length="158" mass="17732">MNEEQKAPGLVSRVTRRTAKAGKGAAKWWMYSTVGDVPAEIEHRKRTFAWLKRLIARGNRGRVESFEQAMKRLGVSAAELQQRIAQVERMFYVYAIVGVAGLASLLLSPFVNNALSQFFMSAGVIGVCGAKAVVCRFRIYQMRERKFVAFGDWLLGRA</sequence>
<keyword evidence="2" id="KW-1133">Transmembrane helix</keyword>
<accession>A0ABW3LZT0</accession>
<feature type="transmembrane region" description="Helical" evidence="2">
    <location>
        <begin position="91"/>
        <end position="111"/>
    </location>
</feature>
<evidence type="ECO:0000256" key="1">
    <source>
        <dbReference type="SAM" id="Coils"/>
    </source>
</evidence>
<organism evidence="3 4">
    <name type="scientific">Pseudoxanthomonas kaohsiungensis</name>
    <dbReference type="NCBI Taxonomy" id="283923"/>
    <lineage>
        <taxon>Bacteria</taxon>
        <taxon>Pseudomonadati</taxon>
        <taxon>Pseudomonadota</taxon>
        <taxon>Gammaproteobacteria</taxon>
        <taxon>Lysobacterales</taxon>
        <taxon>Lysobacteraceae</taxon>
        <taxon>Pseudoxanthomonas</taxon>
    </lineage>
</organism>
<feature type="transmembrane region" description="Helical" evidence="2">
    <location>
        <begin position="117"/>
        <end position="137"/>
    </location>
</feature>
<keyword evidence="2" id="KW-0472">Membrane</keyword>
<dbReference type="EMBL" id="JBHTKN010000008">
    <property type="protein sequence ID" value="MFD1043151.1"/>
    <property type="molecule type" value="Genomic_DNA"/>
</dbReference>
<evidence type="ECO:0000256" key="2">
    <source>
        <dbReference type="SAM" id="Phobius"/>
    </source>
</evidence>
<keyword evidence="4" id="KW-1185">Reference proteome</keyword>
<dbReference type="Proteomes" id="UP001597033">
    <property type="component" value="Unassembled WGS sequence"/>
</dbReference>
<comment type="caution">
    <text evidence="3">The sequence shown here is derived from an EMBL/GenBank/DDBJ whole genome shotgun (WGS) entry which is preliminary data.</text>
</comment>